<evidence type="ECO:0000313" key="1">
    <source>
        <dbReference type="EMBL" id="MDW7547287.1"/>
    </source>
</evidence>
<gene>
    <name evidence="1" type="ORF">SCX10_10860</name>
</gene>
<accession>A0AAW9CI26</accession>
<evidence type="ECO:0000313" key="2">
    <source>
        <dbReference type="Proteomes" id="UP001272183"/>
    </source>
</evidence>
<organism evidence="1 2">
    <name type="scientific">Bifidobacterium longum</name>
    <dbReference type="NCBI Taxonomy" id="216816"/>
    <lineage>
        <taxon>Bacteria</taxon>
        <taxon>Bacillati</taxon>
        <taxon>Actinomycetota</taxon>
        <taxon>Actinomycetes</taxon>
        <taxon>Bifidobacteriales</taxon>
        <taxon>Bifidobacteriaceae</taxon>
        <taxon>Bifidobacterium</taxon>
    </lineage>
</organism>
<dbReference type="EMBL" id="JAWUDL010000063">
    <property type="protein sequence ID" value="MDW7547287.1"/>
    <property type="molecule type" value="Genomic_DNA"/>
</dbReference>
<feature type="non-terminal residue" evidence="1">
    <location>
        <position position="1"/>
    </location>
</feature>
<dbReference type="RefSeq" id="WP_318713405.1">
    <property type="nucleotide sequence ID" value="NZ_JAWUDK010000093.1"/>
</dbReference>
<reference evidence="1" key="1">
    <citation type="submission" date="2023-10" db="EMBL/GenBank/DDBJ databases">
        <title>Supernatant from a Refined Defined Microbial Community Protects Mice from Clostridioides difficile Infection.</title>
        <authorList>
            <person name="Douchant K."/>
            <person name="He S.-M."/>
            <person name="Noordhof C."/>
            <person name="Greenlaw J."/>
            <person name="Schroeter K."/>
            <person name="Vancuren S.J."/>
            <person name="Sjaarda C."/>
            <person name="Allen-Vercoe E."/>
            <person name="Gloor G.B."/>
            <person name="Vanner S.J."/>
            <person name="Petrof E.O."/>
            <person name="Sheth P.M."/>
            <person name="Guzman M."/>
        </authorList>
    </citation>
    <scope>NUCLEOTIDE SEQUENCE</scope>
    <source>
        <strain evidence="1">16-6-I_4_FM</strain>
    </source>
</reference>
<protein>
    <submittedName>
        <fullName evidence="1">Uncharacterized protein</fullName>
    </submittedName>
</protein>
<dbReference type="AlphaFoldDB" id="A0AAW9CI26"/>
<proteinExistence type="predicted"/>
<name>A0AAW9CI26_BIFLN</name>
<dbReference type="Proteomes" id="UP001272183">
    <property type="component" value="Unassembled WGS sequence"/>
</dbReference>
<comment type="caution">
    <text evidence="1">The sequence shown here is derived from an EMBL/GenBank/DDBJ whole genome shotgun (WGS) entry which is preliminary data.</text>
</comment>
<sequence length="59" mass="6320">KYTTTALLLSIIVVLSLKSLDNSGRKSRCDSSPAIAPASVASTVKSAKQYYKCKSRIEA</sequence>